<name>A0ABQ1ML10_9PROT</name>
<organism evidence="1 2">
    <name type="scientific">Asaia siamensis</name>
    <dbReference type="NCBI Taxonomy" id="110479"/>
    <lineage>
        <taxon>Bacteria</taxon>
        <taxon>Pseudomonadati</taxon>
        <taxon>Pseudomonadota</taxon>
        <taxon>Alphaproteobacteria</taxon>
        <taxon>Acetobacterales</taxon>
        <taxon>Acetobacteraceae</taxon>
        <taxon>Asaia</taxon>
    </lineage>
</organism>
<comment type="caution">
    <text evidence="1">The sequence shown here is derived from an EMBL/GenBank/DDBJ whole genome shotgun (WGS) entry which is preliminary data.</text>
</comment>
<dbReference type="RefSeq" id="WP_188427571.1">
    <property type="nucleotide sequence ID" value="NZ_BMCH01000011.1"/>
</dbReference>
<keyword evidence="2" id="KW-1185">Reference proteome</keyword>
<proteinExistence type="predicted"/>
<sequence>MKLRFKHMSDVANRYRELATAIVKEGRRHAVDLKRKARTMSAAISVPRAANDNGPLAVHEEERLPQYRDSFVSVVKERRGEPRAILSLSQADARLIRIRPGDRVIVEAYFLTDPYFATSVWGFSIRRTTAGGPPGVVVETNGAGIRVRVRGVCPVPMDQRPIYLSPETYAPSLGGARLPIFLPWTGHQIAFPEIKTLALTRAGIARRLLLAGWRAPSEKGAGDECFTPAFVFQWGLKAAGKSQYDLDICTMNGVGDYRKLLQGVSHVKTEWGAVPEQYRDLEAALTPVPARHRFTSDGPFGSLTQPWDGELFWINPPYENRTWACFMERAHREVEKDGRKLFLTLGPDDNAGPQAAMLYDRYACKITLERQLSFFKVRSASVKAIKGSQLVVFGRGLKMRQFLWRLTGLLYEDGFISSEQRGNINRKYALGLI</sequence>
<dbReference type="EMBL" id="BMCH01000011">
    <property type="protein sequence ID" value="GGC42036.1"/>
    <property type="molecule type" value="Genomic_DNA"/>
</dbReference>
<reference evidence="2" key="1">
    <citation type="journal article" date="2019" name="Int. J. Syst. Evol. Microbiol.">
        <title>The Global Catalogue of Microorganisms (GCM) 10K type strain sequencing project: providing services to taxonomists for standard genome sequencing and annotation.</title>
        <authorList>
            <consortium name="The Broad Institute Genomics Platform"/>
            <consortium name="The Broad Institute Genome Sequencing Center for Infectious Disease"/>
            <person name="Wu L."/>
            <person name="Ma J."/>
        </authorList>
    </citation>
    <scope>NUCLEOTIDE SEQUENCE [LARGE SCALE GENOMIC DNA]</scope>
    <source>
        <strain evidence="2">CCM 7132</strain>
    </source>
</reference>
<accession>A0ABQ1ML10</accession>
<evidence type="ECO:0000313" key="1">
    <source>
        <dbReference type="EMBL" id="GGC42036.1"/>
    </source>
</evidence>
<dbReference type="Proteomes" id="UP000637769">
    <property type="component" value="Unassembled WGS sequence"/>
</dbReference>
<evidence type="ECO:0000313" key="2">
    <source>
        <dbReference type="Proteomes" id="UP000637769"/>
    </source>
</evidence>
<evidence type="ECO:0008006" key="3">
    <source>
        <dbReference type="Google" id="ProtNLM"/>
    </source>
</evidence>
<gene>
    <name evidence="1" type="ORF">GCM10007207_29200</name>
</gene>
<protein>
    <recommendedName>
        <fullName evidence="3">DNA N-6-adenine-methyltransferase Dam</fullName>
    </recommendedName>
</protein>